<dbReference type="GO" id="GO:0008081">
    <property type="term" value="F:phosphoric diester hydrolase activity"/>
    <property type="evidence" value="ECO:0007669"/>
    <property type="project" value="UniProtKB-ARBA"/>
</dbReference>
<dbReference type="Gene3D" id="2.40.10.220">
    <property type="entry name" value="predicted glycosyltransferase like domains"/>
    <property type="match status" value="1"/>
</dbReference>
<dbReference type="InterPro" id="IPR003607">
    <property type="entry name" value="HD/PDEase_dom"/>
</dbReference>
<gene>
    <name evidence="3" type="ORF">ABV408_13020</name>
</gene>
<dbReference type="SUPFAM" id="SSF141371">
    <property type="entry name" value="PilZ domain-like"/>
    <property type="match status" value="1"/>
</dbReference>
<organism evidence="3">
    <name type="scientific">Salinicola endophyticus</name>
    <dbReference type="NCBI Taxonomy" id="1949083"/>
    <lineage>
        <taxon>Bacteria</taxon>
        <taxon>Pseudomonadati</taxon>
        <taxon>Pseudomonadota</taxon>
        <taxon>Gammaproteobacteria</taxon>
        <taxon>Oceanospirillales</taxon>
        <taxon>Halomonadaceae</taxon>
        <taxon>Salinicola</taxon>
    </lineage>
</organism>
<feature type="domain" description="HD-GYP" evidence="2">
    <location>
        <begin position="314"/>
        <end position="511"/>
    </location>
</feature>
<dbReference type="GO" id="GO:0035438">
    <property type="term" value="F:cyclic-di-GMP binding"/>
    <property type="evidence" value="ECO:0007669"/>
    <property type="project" value="InterPro"/>
</dbReference>
<accession>A0AB74UCU2</accession>
<dbReference type="InterPro" id="IPR009875">
    <property type="entry name" value="PilZ_domain"/>
</dbReference>
<evidence type="ECO:0000259" key="2">
    <source>
        <dbReference type="PROSITE" id="PS51832"/>
    </source>
</evidence>
<dbReference type="PROSITE" id="PS51832">
    <property type="entry name" value="HD_GYP"/>
    <property type="match status" value="1"/>
</dbReference>
<dbReference type="SMART" id="SM00471">
    <property type="entry name" value="HDc"/>
    <property type="match status" value="1"/>
</dbReference>
<evidence type="ECO:0000313" key="3">
    <source>
        <dbReference type="EMBL" id="XCJ78351.1"/>
    </source>
</evidence>
<dbReference type="InterPro" id="IPR037522">
    <property type="entry name" value="HD_GYP_dom"/>
</dbReference>
<dbReference type="CDD" id="cd00077">
    <property type="entry name" value="HDc"/>
    <property type="match status" value="1"/>
</dbReference>
<dbReference type="Pfam" id="PF07238">
    <property type="entry name" value="PilZ"/>
    <property type="match status" value="1"/>
</dbReference>
<dbReference type="RefSeq" id="WP_353979353.1">
    <property type="nucleotide sequence ID" value="NZ_CP159578.1"/>
</dbReference>
<dbReference type="Pfam" id="PF13487">
    <property type="entry name" value="HD_5"/>
    <property type="match status" value="1"/>
</dbReference>
<feature type="region of interest" description="Disordered" evidence="1">
    <location>
        <begin position="238"/>
        <end position="271"/>
    </location>
</feature>
<dbReference type="PANTHER" id="PTHR43155">
    <property type="entry name" value="CYCLIC DI-GMP PHOSPHODIESTERASE PA4108-RELATED"/>
    <property type="match status" value="1"/>
</dbReference>
<dbReference type="PANTHER" id="PTHR43155:SF2">
    <property type="entry name" value="CYCLIC DI-GMP PHOSPHODIESTERASE PA4108"/>
    <property type="match status" value="1"/>
</dbReference>
<reference evidence="3" key="1">
    <citation type="submission" date="2024-06" db="EMBL/GenBank/DDBJ databases">
        <title>Complete genome of Salinicola endophyticus HNIBRBA4755.</title>
        <authorList>
            <person name="Shin S.Y."/>
            <person name="Kang H."/>
            <person name="Song J."/>
        </authorList>
    </citation>
    <scope>NUCLEOTIDE SEQUENCE</scope>
    <source>
        <strain evidence="3">HNIBRBA4755</strain>
    </source>
</reference>
<dbReference type="Gene3D" id="1.10.3210.10">
    <property type="entry name" value="Hypothetical protein af1432"/>
    <property type="match status" value="1"/>
</dbReference>
<dbReference type="SUPFAM" id="SSF109604">
    <property type="entry name" value="HD-domain/PDEase-like"/>
    <property type="match status" value="1"/>
</dbReference>
<sequence>MSTSASTDIVNPKAKWEWLDPLCVQGSVNLAFDLEGASWPVLLDDIERDHALIVDISAVPALAEQLVQGAAFHLFGHVNGAMVRTSALTAIEWLDTDGGEGARRRLRCSYPEWLSTVHRRNTFRAPIRAEMGVDTRLSLADREGPVLAELRNLSLGGCLLAMPLAQAVSLSANQRFAPLELHFPSRQSLRLSGCIRHVRSDEGWREALVGCEFDDPGIDTERLLWYCVKEAERESARSVTTRDKVLSPSPLFRAPDGKRPAPRQPETTSLPVGNATARRLKKIADYLSAQILTLQNGGSIASSLLSRHADTLVTLSDQGDQALLYALGYLHGETPLVRHSLGVAVRATDLVRWQGYPEDVIKAVAASALVHDLGKCRLPASILESREPLDAAARERLAEHVPALLTQLETCRWLSPEIARAIVGEANERRDGSGYPAGLDDAQLSPLGRMMAVVDVIDALGQPRADRDAWPLLERYRHVLGHPALFDATWAQRYVRRFGTAPVGSLARFSSGALAWVQRIDEQGRPVQVHLVLNAKSPGRRLDQMLKDNDIAQLGKFEGVVPEASYGLHLS</sequence>
<name>A0AB74UCU2_9GAMM</name>
<dbReference type="EMBL" id="CP159578">
    <property type="protein sequence ID" value="XCJ78351.1"/>
    <property type="molecule type" value="Genomic_DNA"/>
</dbReference>
<evidence type="ECO:0000256" key="1">
    <source>
        <dbReference type="SAM" id="MobiDB-lite"/>
    </source>
</evidence>
<proteinExistence type="predicted"/>
<dbReference type="AlphaFoldDB" id="A0AB74UCU2"/>
<protein>
    <submittedName>
        <fullName evidence="3">HD domain-containing phosphohydrolase</fullName>
    </submittedName>
</protein>